<name>A0A9N7UCJ1_PLEPL</name>
<reference evidence="3" key="1">
    <citation type="submission" date="2020-03" db="EMBL/GenBank/DDBJ databases">
        <authorList>
            <person name="Weist P."/>
        </authorList>
    </citation>
    <scope>NUCLEOTIDE SEQUENCE</scope>
</reference>
<feature type="region of interest" description="Disordered" evidence="1">
    <location>
        <begin position="125"/>
        <end position="193"/>
    </location>
</feature>
<evidence type="ECO:0000313" key="3">
    <source>
        <dbReference type="EMBL" id="CAB1428365.1"/>
    </source>
</evidence>
<dbReference type="AlphaFoldDB" id="A0A9N7UCJ1"/>
<dbReference type="Proteomes" id="UP001153269">
    <property type="component" value="Unassembled WGS sequence"/>
</dbReference>
<gene>
    <name evidence="3" type="ORF">PLEPLA_LOCUS16331</name>
</gene>
<keyword evidence="2" id="KW-0472">Membrane</keyword>
<protein>
    <submittedName>
        <fullName evidence="3">Uncharacterized protein</fullName>
    </submittedName>
</protein>
<comment type="caution">
    <text evidence="3">The sequence shown here is derived from an EMBL/GenBank/DDBJ whole genome shotgun (WGS) entry which is preliminary data.</text>
</comment>
<sequence length="193" mass="21036">MAPSVSLQRTLSAITEVTLVALCALSPFMVALLANTNYHGKAFPGHGDVDTIMTTRASGILQRAREQENVYCKEWGWGLNGPLLYEKQIETGCKGALAVSPTCSPAPWTAVQLHSSCNRWTIQQESAEASPQREAMGTEREYCHTNPHPRLSLSPSHTPSSPCPQPSPPVTTPPTWGLKEYQTPRSSGDLLEH</sequence>
<feature type="compositionally biased region" description="Low complexity" evidence="1">
    <location>
        <begin position="148"/>
        <end position="160"/>
    </location>
</feature>
<feature type="transmembrane region" description="Helical" evidence="2">
    <location>
        <begin position="12"/>
        <end position="34"/>
    </location>
</feature>
<keyword evidence="4" id="KW-1185">Reference proteome</keyword>
<feature type="compositionally biased region" description="Pro residues" evidence="1">
    <location>
        <begin position="161"/>
        <end position="172"/>
    </location>
</feature>
<evidence type="ECO:0000313" key="4">
    <source>
        <dbReference type="Proteomes" id="UP001153269"/>
    </source>
</evidence>
<evidence type="ECO:0000256" key="1">
    <source>
        <dbReference type="SAM" id="MobiDB-lite"/>
    </source>
</evidence>
<accession>A0A9N7UCJ1</accession>
<dbReference type="EMBL" id="CADEAL010001046">
    <property type="protein sequence ID" value="CAB1428365.1"/>
    <property type="molecule type" value="Genomic_DNA"/>
</dbReference>
<keyword evidence="2" id="KW-0812">Transmembrane</keyword>
<organism evidence="3 4">
    <name type="scientific">Pleuronectes platessa</name>
    <name type="common">European plaice</name>
    <dbReference type="NCBI Taxonomy" id="8262"/>
    <lineage>
        <taxon>Eukaryota</taxon>
        <taxon>Metazoa</taxon>
        <taxon>Chordata</taxon>
        <taxon>Craniata</taxon>
        <taxon>Vertebrata</taxon>
        <taxon>Euteleostomi</taxon>
        <taxon>Actinopterygii</taxon>
        <taxon>Neopterygii</taxon>
        <taxon>Teleostei</taxon>
        <taxon>Neoteleostei</taxon>
        <taxon>Acanthomorphata</taxon>
        <taxon>Carangaria</taxon>
        <taxon>Pleuronectiformes</taxon>
        <taxon>Pleuronectoidei</taxon>
        <taxon>Pleuronectidae</taxon>
        <taxon>Pleuronectes</taxon>
    </lineage>
</organism>
<keyword evidence="2" id="KW-1133">Transmembrane helix</keyword>
<evidence type="ECO:0000256" key="2">
    <source>
        <dbReference type="SAM" id="Phobius"/>
    </source>
</evidence>
<proteinExistence type="predicted"/>